<dbReference type="PANTHER" id="PTHR33169:SF13">
    <property type="entry name" value="PADR-FAMILY TRANSCRIPTIONAL REGULATOR"/>
    <property type="match status" value="1"/>
</dbReference>
<reference evidence="3" key="1">
    <citation type="submission" date="2016-06" db="EMBL/GenBank/DDBJ databases">
        <authorList>
            <person name="Varghese N."/>
            <person name="Submissions Spin"/>
        </authorList>
    </citation>
    <scope>NUCLEOTIDE SEQUENCE [LARGE SCALE GENOMIC DNA]</scope>
    <source>
        <strain evidence="3">DSM 43816</strain>
    </source>
</reference>
<keyword evidence="3" id="KW-1185">Reference proteome</keyword>
<feature type="domain" description="Transcription regulator PadR N-terminal" evidence="1">
    <location>
        <begin position="8"/>
        <end position="81"/>
    </location>
</feature>
<proteinExistence type="predicted"/>
<dbReference type="SUPFAM" id="SSF46785">
    <property type="entry name" value="Winged helix' DNA-binding domain"/>
    <property type="match status" value="1"/>
</dbReference>
<dbReference type="InParanoid" id="A0A1C4VN07"/>
<accession>A0A1C4VN07</accession>
<dbReference type="InterPro" id="IPR036388">
    <property type="entry name" value="WH-like_DNA-bd_sf"/>
</dbReference>
<dbReference type="EMBL" id="LT607413">
    <property type="protein sequence ID" value="SCE85356.1"/>
    <property type="molecule type" value="Genomic_DNA"/>
</dbReference>
<sequence>MTEPAFFILTVLLAGPRHGYGIVTDVADASEGRVRLKIGSLYGALDRLVGEGLVEPDREEVWQGRLRRYYRLTEPGRHALAAEAERLAANARIASTRLREQRNPIADVTP</sequence>
<evidence type="ECO:0000313" key="3">
    <source>
        <dbReference type="Proteomes" id="UP000198253"/>
    </source>
</evidence>
<name>A0A1C4VN07_MICEC</name>
<dbReference type="InterPro" id="IPR036390">
    <property type="entry name" value="WH_DNA-bd_sf"/>
</dbReference>
<dbReference type="OrthoDB" id="122286at2"/>
<dbReference type="Proteomes" id="UP000198253">
    <property type="component" value="Chromosome I"/>
</dbReference>
<evidence type="ECO:0000313" key="2">
    <source>
        <dbReference type="EMBL" id="SCE85356.1"/>
    </source>
</evidence>
<dbReference type="Gene3D" id="1.10.10.10">
    <property type="entry name" value="Winged helix-like DNA-binding domain superfamily/Winged helix DNA-binding domain"/>
    <property type="match status" value="1"/>
</dbReference>
<dbReference type="InterPro" id="IPR052509">
    <property type="entry name" value="Metal_resp_DNA-bind_regulator"/>
</dbReference>
<evidence type="ECO:0000259" key="1">
    <source>
        <dbReference type="Pfam" id="PF03551"/>
    </source>
</evidence>
<dbReference type="PANTHER" id="PTHR33169">
    <property type="entry name" value="PADR-FAMILY TRANSCRIPTIONAL REGULATOR"/>
    <property type="match status" value="1"/>
</dbReference>
<protein>
    <submittedName>
        <fullName evidence="2">Transcriptional regulator, PadR family</fullName>
    </submittedName>
</protein>
<dbReference type="Pfam" id="PF03551">
    <property type="entry name" value="PadR"/>
    <property type="match status" value="1"/>
</dbReference>
<organism evidence="2 3">
    <name type="scientific">Micromonospora echinospora</name>
    <name type="common">Micromonospora purpurea</name>
    <dbReference type="NCBI Taxonomy" id="1877"/>
    <lineage>
        <taxon>Bacteria</taxon>
        <taxon>Bacillati</taxon>
        <taxon>Actinomycetota</taxon>
        <taxon>Actinomycetes</taxon>
        <taxon>Micromonosporales</taxon>
        <taxon>Micromonosporaceae</taxon>
        <taxon>Micromonospora</taxon>
    </lineage>
</organism>
<gene>
    <name evidence="2" type="ORF">GA0070618_1405</name>
</gene>
<dbReference type="InterPro" id="IPR005149">
    <property type="entry name" value="Tscrpt_reg_PadR_N"/>
</dbReference>
<dbReference type="AlphaFoldDB" id="A0A1C4VN07"/>